<dbReference type="Proteomes" id="UP000237846">
    <property type="component" value="Unassembled WGS sequence"/>
</dbReference>
<keyword evidence="5" id="KW-0238">DNA-binding</keyword>
<dbReference type="InterPro" id="IPR036390">
    <property type="entry name" value="WH_DNA-bd_sf"/>
</dbReference>
<evidence type="ECO:0000256" key="1">
    <source>
        <dbReference type="SAM" id="MobiDB-lite"/>
    </source>
</evidence>
<gene>
    <name evidence="5" type="ORF">CLV72_104333</name>
</gene>
<evidence type="ECO:0000259" key="2">
    <source>
        <dbReference type="Pfam" id="PF08279"/>
    </source>
</evidence>
<evidence type="ECO:0000313" key="5">
    <source>
        <dbReference type="EMBL" id="PRX98754.1"/>
    </source>
</evidence>
<evidence type="ECO:0000259" key="4">
    <source>
        <dbReference type="Pfam" id="PF25583"/>
    </source>
</evidence>
<dbReference type="AlphaFoldDB" id="A0A2T0Q4M4"/>
<dbReference type="InterPro" id="IPR057727">
    <property type="entry name" value="WCX_dom"/>
</dbReference>
<feature type="region of interest" description="Disordered" evidence="1">
    <location>
        <begin position="318"/>
        <end position="338"/>
    </location>
</feature>
<name>A0A2T0Q4M4_9ACTN</name>
<sequence length="338" mass="36121">MCAASHPTARVLTLLELLQATPGLGGAELARRLGVDERTVRRYAALLVELGIPVQAARGRIGGYRLTPGYRLPPLMLAGDEAVAVVLGLIAADRIGLAPAEAGAGALAKVSRVLPRELADQVAAVRDTLGLTLPAQAARSPRAAVVLVIGQAVRDRRRLDLEYRDRRGEPSRREVDPYGLVFHGGRWYLTGHDHSRGALRTFRLDRVAHAAALAAGFEVPAGFDPVARVAEALARAPYTWRVRIRLEAPLEAARERIPATVGTLSPDGGGVLWESRVERLDEMARWVASLGWPFRVLEPEELREEIGRLARWLAEQAADGGGAGGGRKGADGAGGGGR</sequence>
<comment type="caution">
    <text evidence="5">The sequence shown here is derived from an EMBL/GenBank/DDBJ whole genome shotgun (WGS) entry which is preliminary data.</text>
</comment>
<dbReference type="InterPro" id="IPR026881">
    <property type="entry name" value="WYL_dom"/>
</dbReference>
<dbReference type="PROSITE" id="PS52050">
    <property type="entry name" value="WYL"/>
    <property type="match status" value="1"/>
</dbReference>
<reference evidence="5 6" key="1">
    <citation type="submission" date="2018-03" db="EMBL/GenBank/DDBJ databases">
        <title>Genomic Encyclopedia of Archaeal and Bacterial Type Strains, Phase II (KMG-II): from individual species to whole genera.</title>
        <authorList>
            <person name="Goeker M."/>
        </authorList>
    </citation>
    <scope>NUCLEOTIDE SEQUENCE [LARGE SCALE GENOMIC DNA]</scope>
    <source>
        <strain evidence="5 6">DSM 45601</strain>
    </source>
</reference>
<dbReference type="RefSeq" id="WP_106246188.1">
    <property type="nucleotide sequence ID" value="NZ_PVZC01000004.1"/>
</dbReference>
<organism evidence="5 6">
    <name type="scientific">Allonocardiopsis opalescens</name>
    <dbReference type="NCBI Taxonomy" id="1144618"/>
    <lineage>
        <taxon>Bacteria</taxon>
        <taxon>Bacillati</taxon>
        <taxon>Actinomycetota</taxon>
        <taxon>Actinomycetes</taxon>
        <taxon>Streptosporangiales</taxon>
        <taxon>Allonocardiopsis</taxon>
    </lineage>
</organism>
<dbReference type="InterPro" id="IPR028349">
    <property type="entry name" value="PafC-like"/>
</dbReference>
<dbReference type="InterPro" id="IPR013196">
    <property type="entry name" value="HTH_11"/>
</dbReference>
<protein>
    <submittedName>
        <fullName evidence="5">Putative DNA-binding transcriptional regulator YafY</fullName>
    </submittedName>
</protein>
<dbReference type="EMBL" id="PVZC01000004">
    <property type="protein sequence ID" value="PRX98754.1"/>
    <property type="molecule type" value="Genomic_DNA"/>
</dbReference>
<dbReference type="Pfam" id="PF13280">
    <property type="entry name" value="WYL"/>
    <property type="match status" value="1"/>
</dbReference>
<feature type="domain" description="Helix-turn-helix type 11" evidence="2">
    <location>
        <begin position="10"/>
        <end position="65"/>
    </location>
</feature>
<dbReference type="PANTHER" id="PTHR34580:SF3">
    <property type="entry name" value="PROTEIN PAFB"/>
    <property type="match status" value="1"/>
</dbReference>
<accession>A0A2T0Q4M4</accession>
<dbReference type="Gene3D" id="1.10.10.10">
    <property type="entry name" value="Winged helix-like DNA-binding domain superfamily/Winged helix DNA-binding domain"/>
    <property type="match status" value="1"/>
</dbReference>
<dbReference type="OrthoDB" id="3616433at2"/>
<evidence type="ECO:0000259" key="3">
    <source>
        <dbReference type="Pfam" id="PF13280"/>
    </source>
</evidence>
<evidence type="ECO:0000313" key="6">
    <source>
        <dbReference type="Proteomes" id="UP000237846"/>
    </source>
</evidence>
<dbReference type="Pfam" id="PF08279">
    <property type="entry name" value="HTH_11"/>
    <property type="match status" value="1"/>
</dbReference>
<dbReference type="PANTHER" id="PTHR34580">
    <property type="match status" value="1"/>
</dbReference>
<dbReference type="Pfam" id="PF25583">
    <property type="entry name" value="WCX"/>
    <property type="match status" value="1"/>
</dbReference>
<keyword evidence="6" id="KW-1185">Reference proteome</keyword>
<dbReference type="SUPFAM" id="SSF46785">
    <property type="entry name" value="Winged helix' DNA-binding domain"/>
    <property type="match status" value="1"/>
</dbReference>
<feature type="domain" description="WCX" evidence="4">
    <location>
        <begin position="239"/>
        <end position="311"/>
    </location>
</feature>
<dbReference type="InterPro" id="IPR051534">
    <property type="entry name" value="CBASS_pafABC_assoc_protein"/>
</dbReference>
<proteinExistence type="predicted"/>
<feature type="compositionally biased region" description="Gly residues" evidence="1">
    <location>
        <begin position="319"/>
        <end position="338"/>
    </location>
</feature>
<feature type="domain" description="WYL" evidence="3">
    <location>
        <begin position="146"/>
        <end position="210"/>
    </location>
</feature>
<dbReference type="InterPro" id="IPR036388">
    <property type="entry name" value="WH-like_DNA-bd_sf"/>
</dbReference>
<dbReference type="GO" id="GO:0003677">
    <property type="term" value="F:DNA binding"/>
    <property type="evidence" value="ECO:0007669"/>
    <property type="project" value="UniProtKB-KW"/>
</dbReference>
<dbReference type="PIRSF" id="PIRSF016838">
    <property type="entry name" value="PafC"/>
    <property type="match status" value="1"/>
</dbReference>